<organism evidence="3 4">
    <name type="scientific">Lachnobacterium bovis DSM 14045</name>
    <dbReference type="NCBI Taxonomy" id="1122142"/>
    <lineage>
        <taxon>Bacteria</taxon>
        <taxon>Bacillati</taxon>
        <taxon>Bacillota</taxon>
        <taxon>Clostridia</taxon>
        <taxon>Lachnospirales</taxon>
        <taxon>Lachnospiraceae</taxon>
        <taxon>Lachnobacterium</taxon>
    </lineage>
</organism>
<keyword evidence="4" id="KW-1185">Reference proteome</keyword>
<protein>
    <submittedName>
        <fullName evidence="3">Uncharacterized protein</fullName>
    </submittedName>
</protein>
<feature type="coiled-coil region" evidence="1">
    <location>
        <begin position="49"/>
        <end position="76"/>
    </location>
</feature>
<evidence type="ECO:0000256" key="1">
    <source>
        <dbReference type="SAM" id="Coils"/>
    </source>
</evidence>
<evidence type="ECO:0000256" key="2">
    <source>
        <dbReference type="SAM" id="MobiDB-lite"/>
    </source>
</evidence>
<gene>
    <name evidence="3" type="ORF">SAMN02910414_02191</name>
</gene>
<feature type="region of interest" description="Disordered" evidence="2">
    <location>
        <begin position="283"/>
        <end position="354"/>
    </location>
</feature>
<sequence>MSAQENTEKVLKKMHIAISKSPEYEGDTNKIVVDKNQMIGLLKNLTSCIGDLMEEYEMTKASKDRAEREFRKKSEEIVIDANHKAEDIYAASVLYTDEALNSIQDIMQRAQDSVKRVYNQMDEKLAEQKRIVKSNQSELKSQLEGLVDTDKYLKLIEERNREIKKAKALRASGIKYKRKKYTPSYSKVQPEVKVNPKYFEKLGLPVEDAENIAQEDFGTVVDIPEYEPFSGEIESYDYNEINEEYLQEVANNFDVDSFIEEERNILPQETDIQVNLNSAYFQKKKEQQKKSVENKTVGTDRNSKDVEKSEKRDSSPSNNMKKRSKAIIAKDKENRNKKVYANQSREKQERLRRVTQPIEQLDFDEDDEILDQNNNVDEVFLKKLKEEEENAYRSLANEVQKLMKDN</sequence>
<dbReference type="EMBL" id="FNPG01000030">
    <property type="protein sequence ID" value="SDY70802.1"/>
    <property type="molecule type" value="Genomic_DNA"/>
</dbReference>
<dbReference type="RefSeq" id="WP_074718884.1">
    <property type="nucleotide sequence ID" value="NZ_FNPG01000030.1"/>
</dbReference>
<feature type="compositionally biased region" description="Basic and acidic residues" evidence="2">
    <location>
        <begin position="283"/>
        <end position="293"/>
    </location>
</feature>
<accession>A0A1H3M268</accession>
<evidence type="ECO:0000313" key="4">
    <source>
        <dbReference type="Proteomes" id="UP000183918"/>
    </source>
</evidence>
<reference evidence="3 4" key="1">
    <citation type="submission" date="2016-10" db="EMBL/GenBank/DDBJ databases">
        <authorList>
            <person name="de Groot N.N."/>
        </authorList>
    </citation>
    <scope>NUCLEOTIDE SEQUENCE [LARGE SCALE GENOMIC DNA]</scope>
    <source>
        <strain evidence="3 4">DSM 14045</strain>
    </source>
</reference>
<proteinExistence type="predicted"/>
<dbReference type="Proteomes" id="UP000183918">
    <property type="component" value="Unassembled WGS sequence"/>
</dbReference>
<keyword evidence="1" id="KW-0175">Coiled coil</keyword>
<dbReference type="OrthoDB" id="1770915at2"/>
<name>A0A1H3M268_9FIRM</name>
<evidence type="ECO:0000313" key="3">
    <source>
        <dbReference type="EMBL" id="SDY70802.1"/>
    </source>
</evidence>
<feature type="compositionally biased region" description="Basic and acidic residues" evidence="2">
    <location>
        <begin position="301"/>
        <end position="314"/>
    </location>
</feature>
<dbReference type="AlphaFoldDB" id="A0A1H3M268"/>
<dbReference type="STRING" id="1122142.SAMN02910414_02191"/>